<dbReference type="Proteomes" id="UP000004277">
    <property type="component" value="Unassembled WGS sequence"/>
</dbReference>
<dbReference type="EMBL" id="AKCV02000025">
    <property type="protein sequence ID" value="TMS56938.1"/>
    <property type="molecule type" value="Genomic_DNA"/>
</dbReference>
<keyword evidence="2" id="KW-1185">Reference proteome</keyword>
<sequence length="119" mass="13298">MEKYVDGFLLPVARADLDAYRAMATVASKVFREYGALEYYECVGDDMHPPGMRSLVQSASAKEDEVVIFAWIVYPGKAVRDEVMGKICNDPRMKAFADQPMPFDMERMGCGGFKVLVEG</sequence>
<evidence type="ECO:0000313" key="2">
    <source>
        <dbReference type="Proteomes" id="UP000004277"/>
    </source>
</evidence>
<protein>
    <submittedName>
        <fullName evidence="1">DUF1428 domain-containing protein</fullName>
    </submittedName>
</protein>
<accession>A0ACD3SL74</accession>
<comment type="caution">
    <text evidence="1">The sequence shown here is derived from an EMBL/GenBank/DDBJ whole genome shotgun (WGS) entry which is preliminary data.</text>
</comment>
<name>A0ACD3SL74_9BURK</name>
<proteinExistence type="predicted"/>
<organism evidence="1 2">
    <name type="scientific">Imbroritus primus</name>
    <dbReference type="NCBI Taxonomy" id="3058603"/>
    <lineage>
        <taxon>Bacteria</taxon>
        <taxon>Pseudomonadati</taxon>
        <taxon>Pseudomonadota</taxon>
        <taxon>Betaproteobacteria</taxon>
        <taxon>Burkholderiales</taxon>
        <taxon>Burkholderiaceae</taxon>
        <taxon>Imbroritus</taxon>
    </lineage>
</organism>
<reference evidence="1" key="1">
    <citation type="submission" date="2019-05" db="EMBL/GenBank/DDBJ databases">
        <title>Revised genome assembly of Burkholderiaceae (previously Ralstonia) sp. PBA.</title>
        <authorList>
            <person name="Gan H.M."/>
        </authorList>
    </citation>
    <scope>NUCLEOTIDE SEQUENCE</scope>
    <source>
        <strain evidence="1">PBA</strain>
    </source>
</reference>
<gene>
    <name evidence="1" type="ORF">MW7_013255</name>
</gene>
<evidence type="ECO:0000313" key="1">
    <source>
        <dbReference type="EMBL" id="TMS56938.1"/>
    </source>
</evidence>